<accession>A0A6H5HWC2</accession>
<feature type="region of interest" description="Disordered" evidence="6">
    <location>
        <begin position="24"/>
        <end position="81"/>
    </location>
</feature>
<feature type="region of interest" description="Disordered" evidence="6">
    <location>
        <begin position="922"/>
        <end position="995"/>
    </location>
</feature>
<organism evidence="10 11">
    <name type="scientific">Trichogramma brassicae</name>
    <dbReference type="NCBI Taxonomy" id="86971"/>
    <lineage>
        <taxon>Eukaryota</taxon>
        <taxon>Metazoa</taxon>
        <taxon>Ecdysozoa</taxon>
        <taxon>Arthropoda</taxon>
        <taxon>Hexapoda</taxon>
        <taxon>Insecta</taxon>
        <taxon>Pterygota</taxon>
        <taxon>Neoptera</taxon>
        <taxon>Endopterygota</taxon>
        <taxon>Hymenoptera</taxon>
        <taxon>Apocrita</taxon>
        <taxon>Proctotrupomorpha</taxon>
        <taxon>Chalcidoidea</taxon>
        <taxon>Trichogrammatidae</taxon>
        <taxon>Trichogramma</taxon>
    </lineage>
</organism>
<feature type="disulfide bond" evidence="5">
    <location>
        <begin position="378"/>
        <end position="405"/>
    </location>
</feature>
<dbReference type="Proteomes" id="UP000479190">
    <property type="component" value="Unassembled WGS sequence"/>
</dbReference>
<feature type="signal peptide" evidence="7">
    <location>
        <begin position="1"/>
        <end position="21"/>
    </location>
</feature>
<sequence>MRPRLFLSLLVLCAFFVASQSKLQQQQQSTVDNDDDDEDEDEWDEDNSRENNYPSKPEIDDEGRVYKNPRNSPSAHCPRDEEQAEIIGQKCLRKCSTDEDCKSKKKKCRCDGFCGMSCIKPDRECPELMEIEHGVMVISGRFFGDKANYTCDPGYFIVGLAQRTCRADGRWSGVTPNCKKDPTSFDLDSMVQYFCNHGYVTKGSPKAKCLMTEGQAGWYGPDIVCEPQSCGAPPDIANGWHAGECYKYDCHVSYHCADGYELVGKTEKVCVADGSWLPSELPKCVEVTSVECEPPENPVNGKAIYTSIAYNSVVSYECKTGFTIVGASTRRCSADGKWTGHAPSCREINCGPPGILYNGWIDNIENGTGMGASVIFRCKEHMKLEGHSSSLCQMDGKWRYPVPQCLAPCIVPKIARGHVYVYSDERDHINNVTIAEHGKRLVVECISDYEFAMAHHPVVCNNGTWTIVPSCTPARCKLMPKPPKNGMVIAPKTEHGMKAVFKCKDGFEMIGGGPYNNSFSVECQYGNWTGDIPHCIEVYCPFPGYVQNGKVLLVGNMGVYDYRPYVKKIVNNKQIMYDCDKGYYLASGPPGATCIGGSWSPKELPKCELGQHPRIRWNRRKRSAGEHRNETVVVAYRKFIDFFRKLGKKLLELEMEKSHDAMTHADEINEVINQTISGNNTVVVHRNVSRSHGGHGGKTRDEKMIDFLRVVYRKLQRIDARHANNETNLTMHDLLNAMSKNFFNVDLSETKKNGAGKNHENAETKSQREFTKLKREFERITKFYNKSLRWSEKHLRKDLKKKKKERGHQEKSRSKDKGKEKDKENAKEKDTEKKKHKSPNHFKGFYEFINDYVTQKLSVLEAQNATEELIKKMKIERVSGRNNTSFTVGEIYTFFKHIIESKLNSSKSDNNETTAIPISAAASATSTSVAPKPDSRTTTTPAIINDSSSSSSSSSSSATKKIATSTPASATATSSASTDTSTSTTPSVSDNEIPSNGYRRVRLDIYIHIFMYPPKSERERGRKKKREGNDKATSCFHPHTEKNTLLNLGVDIFWCMNNSKNQLILHSIDTRICNEFHFDTIQILEATCVGFETELCLDYTTKLPQCSGASAPFTLYAHNDSTRSSSNIIITNVGAAAMTA</sequence>
<dbReference type="PROSITE" id="PS51390">
    <property type="entry name" value="WAP"/>
    <property type="match status" value="1"/>
</dbReference>
<feature type="compositionally biased region" description="Acidic residues" evidence="6">
    <location>
        <begin position="32"/>
        <end position="47"/>
    </location>
</feature>
<dbReference type="Gene3D" id="2.10.70.10">
    <property type="entry name" value="Complement Module, domain 1"/>
    <property type="match status" value="8"/>
</dbReference>
<evidence type="ECO:0000256" key="6">
    <source>
        <dbReference type="SAM" id="MobiDB-lite"/>
    </source>
</evidence>
<feature type="domain" description="Sushi" evidence="8">
    <location>
        <begin position="228"/>
        <end position="286"/>
    </location>
</feature>
<feature type="domain" description="Sushi" evidence="8">
    <location>
        <begin position="348"/>
        <end position="407"/>
    </location>
</feature>
<feature type="domain" description="Sushi" evidence="8">
    <location>
        <begin position="123"/>
        <end position="180"/>
    </location>
</feature>
<feature type="disulfide bond" evidence="5">
    <location>
        <begin position="318"/>
        <end position="345"/>
    </location>
</feature>
<keyword evidence="1 5" id="KW-0768">Sushi</keyword>
<dbReference type="CDD" id="cd00033">
    <property type="entry name" value="CCP"/>
    <property type="match status" value="7"/>
</dbReference>
<dbReference type="SUPFAM" id="SSF57535">
    <property type="entry name" value="Complement control module/SCR domain"/>
    <property type="match status" value="7"/>
</dbReference>
<dbReference type="InterPro" id="IPR000436">
    <property type="entry name" value="Sushi_SCR_CCP_dom"/>
</dbReference>
<reference evidence="10 11" key="1">
    <citation type="submission" date="2020-02" db="EMBL/GenBank/DDBJ databases">
        <authorList>
            <person name="Ferguson B K."/>
        </authorList>
    </citation>
    <scope>NUCLEOTIDE SEQUENCE [LARGE SCALE GENOMIC DNA]</scope>
</reference>
<keyword evidence="7" id="KW-0732">Signal</keyword>
<evidence type="ECO:0000259" key="9">
    <source>
        <dbReference type="PROSITE" id="PS51390"/>
    </source>
</evidence>
<feature type="compositionally biased region" description="Basic and acidic residues" evidence="6">
    <location>
        <begin position="807"/>
        <end position="833"/>
    </location>
</feature>
<dbReference type="FunFam" id="2.10.70.10:FF:000086">
    <property type="entry name" value="Hig-anchoring scaffold protein, isoform A"/>
    <property type="match status" value="1"/>
</dbReference>
<dbReference type="PANTHER" id="PTHR19325:SF555">
    <property type="entry name" value="HIG-ANCHORING SCAFFOLD PROTEIN, ISOFORM G"/>
    <property type="match status" value="1"/>
</dbReference>
<evidence type="ECO:0000313" key="11">
    <source>
        <dbReference type="Proteomes" id="UP000479190"/>
    </source>
</evidence>
<name>A0A6H5HWC2_9HYME</name>
<feature type="domain" description="WAP" evidence="9">
    <location>
        <begin position="69"/>
        <end position="122"/>
    </location>
</feature>
<feature type="compositionally biased region" description="Low complexity" evidence="6">
    <location>
        <begin position="946"/>
        <end position="987"/>
    </location>
</feature>
<feature type="chain" id="PRO_5026361748" description="Sushi, von Willebrand factor type A, EGF and pentraxin domain-containing protein 1" evidence="7">
    <location>
        <begin position="22"/>
        <end position="1140"/>
    </location>
</feature>
<feature type="domain" description="Sushi" evidence="8">
    <location>
        <begin position="290"/>
        <end position="347"/>
    </location>
</feature>
<evidence type="ECO:0000256" key="4">
    <source>
        <dbReference type="ARBA" id="ARBA00023180"/>
    </source>
</evidence>
<feature type="disulfide bond" evidence="5">
    <location>
        <begin position="151"/>
        <end position="178"/>
    </location>
</feature>
<dbReference type="GO" id="GO:0030414">
    <property type="term" value="F:peptidase inhibitor activity"/>
    <property type="evidence" value="ECO:0007669"/>
    <property type="project" value="InterPro"/>
</dbReference>
<dbReference type="OrthoDB" id="5804959at2759"/>
<feature type="region of interest" description="Disordered" evidence="6">
    <location>
        <begin position="795"/>
        <end position="839"/>
    </location>
</feature>
<keyword evidence="4" id="KW-0325">Glycoprotein</keyword>
<evidence type="ECO:0000259" key="8">
    <source>
        <dbReference type="PROSITE" id="PS50923"/>
    </source>
</evidence>
<feature type="region of interest" description="Disordered" evidence="6">
    <location>
        <begin position="1016"/>
        <end position="1035"/>
    </location>
</feature>
<keyword evidence="3 5" id="KW-1015">Disulfide bond</keyword>
<evidence type="ECO:0000313" key="10">
    <source>
        <dbReference type="EMBL" id="CAB0028889.1"/>
    </source>
</evidence>
<dbReference type="GO" id="GO:0005576">
    <property type="term" value="C:extracellular region"/>
    <property type="evidence" value="ECO:0007669"/>
    <property type="project" value="InterPro"/>
</dbReference>
<keyword evidence="2" id="KW-0677">Repeat</keyword>
<feature type="compositionally biased region" description="Low complexity" evidence="6">
    <location>
        <begin position="922"/>
        <end position="931"/>
    </location>
</feature>
<dbReference type="SMART" id="SM00032">
    <property type="entry name" value="CCP"/>
    <property type="match status" value="8"/>
</dbReference>
<keyword evidence="11" id="KW-1185">Reference proteome</keyword>
<feature type="domain" description="Sushi" evidence="8">
    <location>
        <begin position="474"/>
        <end position="537"/>
    </location>
</feature>
<feature type="domain" description="Sushi" evidence="8">
    <location>
        <begin position="538"/>
        <end position="609"/>
    </location>
</feature>
<feature type="compositionally biased region" description="Basic residues" evidence="6">
    <location>
        <begin position="796"/>
        <end position="806"/>
    </location>
</feature>
<evidence type="ECO:0000256" key="1">
    <source>
        <dbReference type="ARBA" id="ARBA00022659"/>
    </source>
</evidence>
<dbReference type="EMBL" id="CADCXV010000213">
    <property type="protein sequence ID" value="CAB0028889.1"/>
    <property type="molecule type" value="Genomic_DNA"/>
</dbReference>
<dbReference type="PROSITE" id="PS50923">
    <property type="entry name" value="SUSHI"/>
    <property type="match status" value="6"/>
</dbReference>
<dbReference type="PANTHER" id="PTHR19325">
    <property type="entry name" value="COMPLEMENT COMPONENT-RELATED SUSHI DOMAIN-CONTAINING"/>
    <property type="match status" value="1"/>
</dbReference>
<protein>
    <recommendedName>
        <fullName evidence="12">Sushi, von Willebrand factor type A, EGF and pentraxin domain-containing protein 1</fullName>
    </recommendedName>
</protein>
<dbReference type="InterPro" id="IPR035976">
    <property type="entry name" value="Sushi/SCR/CCP_sf"/>
</dbReference>
<dbReference type="Pfam" id="PF00084">
    <property type="entry name" value="Sushi"/>
    <property type="match status" value="6"/>
</dbReference>
<evidence type="ECO:0000256" key="2">
    <source>
        <dbReference type="ARBA" id="ARBA00022737"/>
    </source>
</evidence>
<dbReference type="InterPro" id="IPR050350">
    <property type="entry name" value="Compl-Cell_Adhes-Reg"/>
</dbReference>
<evidence type="ECO:0000256" key="3">
    <source>
        <dbReference type="ARBA" id="ARBA00023157"/>
    </source>
</evidence>
<evidence type="ECO:0008006" key="12">
    <source>
        <dbReference type="Google" id="ProtNLM"/>
    </source>
</evidence>
<dbReference type="AlphaFoldDB" id="A0A6H5HWC2"/>
<dbReference type="InterPro" id="IPR008197">
    <property type="entry name" value="WAP_dom"/>
</dbReference>
<evidence type="ECO:0000256" key="5">
    <source>
        <dbReference type="PROSITE-ProRule" id="PRU00302"/>
    </source>
</evidence>
<gene>
    <name evidence="10" type="ORF">TBRA_LOCUS1003</name>
</gene>
<comment type="caution">
    <text evidence="5">Lacks conserved residue(s) required for the propagation of feature annotation.</text>
</comment>
<evidence type="ECO:0000256" key="7">
    <source>
        <dbReference type="SAM" id="SignalP"/>
    </source>
</evidence>
<proteinExistence type="predicted"/>
<dbReference type="Pfam" id="PF00095">
    <property type="entry name" value="WAP"/>
    <property type="match status" value="1"/>
</dbReference>